<evidence type="ECO:0000313" key="2">
    <source>
        <dbReference type="Proteomes" id="UP001529510"/>
    </source>
</evidence>
<feature type="non-terminal residue" evidence="1">
    <location>
        <position position="74"/>
    </location>
</feature>
<name>A0ABD0RN54_CIRMR</name>
<dbReference type="InterPro" id="IPR036179">
    <property type="entry name" value="Ig-like_dom_sf"/>
</dbReference>
<dbReference type="SUPFAM" id="SSF48726">
    <property type="entry name" value="Immunoglobulin"/>
    <property type="match status" value="1"/>
</dbReference>
<dbReference type="AlphaFoldDB" id="A0ABD0RN54"/>
<sequence length="74" mass="8470">TEISAGRSVTLSCQLYSYDRVSCDNWIRSEELQLFWVNQAGVKLMRSDSRYQISAPGHCIITLTTTLLNEDDNR</sequence>
<feature type="non-terminal residue" evidence="1">
    <location>
        <position position="1"/>
    </location>
</feature>
<gene>
    <name evidence="1" type="ORF">M9458_007818</name>
</gene>
<comment type="caution">
    <text evidence="1">The sequence shown here is derived from an EMBL/GenBank/DDBJ whole genome shotgun (WGS) entry which is preliminary data.</text>
</comment>
<keyword evidence="2" id="KW-1185">Reference proteome</keyword>
<dbReference type="EMBL" id="JAMKFB020000003">
    <property type="protein sequence ID" value="KAL0199278.1"/>
    <property type="molecule type" value="Genomic_DNA"/>
</dbReference>
<dbReference type="Proteomes" id="UP001529510">
    <property type="component" value="Unassembled WGS sequence"/>
</dbReference>
<accession>A0ABD0RN54</accession>
<protein>
    <recommendedName>
        <fullName evidence="3">Immunoglobulin V-set domain-containing protein</fullName>
    </recommendedName>
</protein>
<organism evidence="1 2">
    <name type="scientific">Cirrhinus mrigala</name>
    <name type="common">Mrigala</name>
    <dbReference type="NCBI Taxonomy" id="683832"/>
    <lineage>
        <taxon>Eukaryota</taxon>
        <taxon>Metazoa</taxon>
        <taxon>Chordata</taxon>
        <taxon>Craniata</taxon>
        <taxon>Vertebrata</taxon>
        <taxon>Euteleostomi</taxon>
        <taxon>Actinopterygii</taxon>
        <taxon>Neopterygii</taxon>
        <taxon>Teleostei</taxon>
        <taxon>Ostariophysi</taxon>
        <taxon>Cypriniformes</taxon>
        <taxon>Cyprinidae</taxon>
        <taxon>Labeoninae</taxon>
        <taxon>Labeonini</taxon>
        <taxon>Cirrhinus</taxon>
    </lineage>
</organism>
<evidence type="ECO:0008006" key="3">
    <source>
        <dbReference type="Google" id="ProtNLM"/>
    </source>
</evidence>
<reference evidence="1 2" key="1">
    <citation type="submission" date="2024-05" db="EMBL/GenBank/DDBJ databases">
        <title>Genome sequencing and assembly of Indian major carp, Cirrhinus mrigala (Hamilton, 1822).</title>
        <authorList>
            <person name="Mohindra V."/>
            <person name="Chowdhury L.M."/>
            <person name="Lal K."/>
            <person name="Jena J.K."/>
        </authorList>
    </citation>
    <scope>NUCLEOTIDE SEQUENCE [LARGE SCALE GENOMIC DNA]</scope>
    <source>
        <strain evidence="1">CM1030</strain>
        <tissue evidence="1">Blood</tissue>
    </source>
</reference>
<evidence type="ECO:0000313" key="1">
    <source>
        <dbReference type="EMBL" id="KAL0199278.1"/>
    </source>
</evidence>
<proteinExistence type="predicted"/>